<feature type="transmembrane region" description="Helical" evidence="7">
    <location>
        <begin position="12"/>
        <end position="38"/>
    </location>
</feature>
<reference evidence="9" key="2">
    <citation type="submission" date="2021-04" db="EMBL/GenBank/DDBJ databases">
        <authorList>
            <person name="Liu J."/>
        </authorList>
    </citation>
    <scope>NUCLEOTIDE SEQUENCE</scope>
    <source>
        <strain evidence="9">BAD-6</strain>
    </source>
</reference>
<keyword evidence="6" id="KW-0411">Iron-sulfur</keyword>
<dbReference type="Proteomes" id="UP000675664">
    <property type="component" value="Unassembled WGS sequence"/>
</dbReference>
<feature type="transmembrane region" description="Helical" evidence="7">
    <location>
        <begin position="83"/>
        <end position="101"/>
    </location>
</feature>
<gene>
    <name evidence="9" type="ORF">KCX82_07155</name>
</gene>
<keyword evidence="1" id="KW-0813">Transport</keyword>
<dbReference type="PANTHER" id="PTHR30176:SF3">
    <property type="entry name" value="FERREDOXIN-TYPE PROTEIN NAPH"/>
    <property type="match status" value="1"/>
</dbReference>
<evidence type="ECO:0000313" key="10">
    <source>
        <dbReference type="Proteomes" id="UP000675664"/>
    </source>
</evidence>
<accession>A0A8J7VYV5</accession>
<dbReference type="GO" id="GO:0005886">
    <property type="term" value="C:plasma membrane"/>
    <property type="evidence" value="ECO:0007669"/>
    <property type="project" value="TreeGrafter"/>
</dbReference>
<dbReference type="PANTHER" id="PTHR30176">
    <property type="entry name" value="FERREDOXIN-TYPE PROTEIN NAPH"/>
    <property type="match status" value="1"/>
</dbReference>
<keyword evidence="5" id="KW-0408">Iron</keyword>
<evidence type="ECO:0000256" key="5">
    <source>
        <dbReference type="ARBA" id="ARBA00023004"/>
    </source>
</evidence>
<keyword evidence="7" id="KW-0812">Transmembrane</keyword>
<name>A0A8J7VYV5_9FIRM</name>
<keyword evidence="4" id="KW-0249">Electron transport</keyword>
<protein>
    <submittedName>
        <fullName evidence="9">4Fe-4S binding protein</fullName>
    </submittedName>
</protein>
<evidence type="ECO:0000256" key="7">
    <source>
        <dbReference type="SAM" id="Phobius"/>
    </source>
</evidence>
<evidence type="ECO:0000259" key="8">
    <source>
        <dbReference type="PROSITE" id="PS51379"/>
    </source>
</evidence>
<dbReference type="Gene3D" id="3.30.70.20">
    <property type="match status" value="2"/>
</dbReference>
<evidence type="ECO:0000256" key="3">
    <source>
        <dbReference type="ARBA" id="ARBA00022723"/>
    </source>
</evidence>
<proteinExistence type="predicted"/>
<sequence length="204" mass="23327">MNKILQHLIQIAFLILFVALILIGRVHLWMGLFVLSFIVSLWFSRIYCGWICPINTAMNFITLLKSRLHIKSIKIPSYLSRPLIRYIVLAAFIAAFLFTVVSGRQLPVLPVLFASGIIITLLFPPELWHYNLCPFGTIFSFSARLSKHYMKIDSSKCINCGLCFQVCPAKAVNKGENSYRIIKNECLVCMNCARKCRKNAITYQ</sequence>
<dbReference type="PROSITE" id="PS51379">
    <property type="entry name" value="4FE4S_FER_2"/>
    <property type="match status" value="1"/>
</dbReference>
<dbReference type="Pfam" id="PF00037">
    <property type="entry name" value="Fer4"/>
    <property type="match status" value="1"/>
</dbReference>
<evidence type="ECO:0000256" key="6">
    <source>
        <dbReference type="ARBA" id="ARBA00023014"/>
    </source>
</evidence>
<dbReference type="InterPro" id="IPR017896">
    <property type="entry name" value="4Fe4S_Fe-S-bd"/>
</dbReference>
<comment type="caution">
    <text evidence="9">The sequence shown here is derived from an EMBL/GenBank/DDBJ whole genome shotgun (WGS) entry which is preliminary data.</text>
</comment>
<dbReference type="PROSITE" id="PS00198">
    <property type="entry name" value="4FE4S_FER_1"/>
    <property type="match status" value="1"/>
</dbReference>
<keyword evidence="3" id="KW-0479">Metal-binding</keyword>
<keyword evidence="2" id="KW-0004">4Fe-4S</keyword>
<dbReference type="EMBL" id="JAGSND010000003">
    <property type="protein sequence ID" value="MBR0597642.1"/>
    <property type="molecule type" value="Genomic_DNA"/>
</dbReference>
<keyword evidence="10" id="KW-1185">Reference proteome</keyword>
<dbReference type="GO" id="GO:0051539">
    <property type="term" value="F:4 iron, 4 sulfur cluster binding"/>
    <property type="evidence" value="ECO:0007669"/>
    <property type="project" value="UniProtKB-KW"/>
</dbReference>
<evidence type="ECO:0000256" key="1">
    <source>
        <dbReference type="ARBA" id="ARBA00022448"/>
    </source>
</evidence>
<reference evidence="9" key="1">
    <citation type="submission" date="2021-04" db="EMBL/GenBank/DDBJ databases">
        <title>Sinoanaerobacter chloroacetimidivorans sp. nov., an obligate anaerobic bacterium isolated from anaerobic sludge.</title>
        <authorList>
            <person name="Bao Y."/>
        </authorList>
    </citation>
    <scope>NUCLEOTIDE SEQUENCE</scope>
    <source>
        <strain evidence="9">BAD-6</strain>
    </source>
</reference>
<evidence type="ECO:0000256" key="2">
    <source>
        <dbReference type="ARBA" id="ARBA00022485"/>
    </source>
</evidence>
<dbReference type="AlphaFoldDB" id="A0A8J7VYV5"/>
<evidence type="ECO:0000313" key="9">
    <source>
        <dbReference type="EMBL" id="MBR0597642.1"/>
    </source>
</evidence>
<feature type="transmembrane region" description="Helical" evidence="7">
    <location>
        <begin position="107"/>
        <end position="124"/>
    </location>
</feature>
<organism evidence="9 10">
    <name type="scientific">Sinanaerobacter chloroacetimidivorans</name>
    <dbReference type="NCBI Taxonomy" id="2818044"/>
    <lineage>
        <taxon>Bacteria</taxon>
        <taxon>Bacillati</taxon>
        <taxon>Bacillota</taxon>
        <taxon>Clostridia</taxon>
        <taxon>Peptostreptococcales</taxon>
        <taxon>Anaerovoracaceae</taxon>
        <taxon>Sinanaerobacter</taxon>
    </lineage>
</organism>
<dbReference type="InterPro" id="IPR051684">
    <property type="entry name" value="Electron_Trans/Redox"/>
</dbReference>
<feature type="transmembrane region" description="Helical" evidence="7">
    <location>
        <begin position="44"/>
        <end position="63"/>
    </location>
</feature>
<dbReference type="RefSeq" id="WP_227017769.1">
    <property type="nucleotide sequence ID" value="NZ_JAGSND010000003.1"/>
</dbReference>
<dbReference type="InterPro" id="IPR017900">
    <property type="entry name" value="4Fe4S_Fe_S_CS"/>
</dbReference>
<dbReference type="Pfam" id="PF12801">
    <property type="entry name" value="Fer4_5"/>
    <property type="match status" value="2"/>
</dbReference>
<dbReference type="GO" id="GO:0046872">
    <property type="term" value="F:metal ion binding"/>
    <property type="evidence" value="ECO:0007669"/>
    <property type="project" value="UniProtKB-KW"/>
</dbReference>
<evidence type="ECO:0000256" key="4">
    <source>
        <dbReference type="ARBA" id="ARBA00022982"/>
    </source>
</evidence>
<keyword evidence="7" id="KW-1133">Transmembrane helix</keyword>
<dbReference type="SUPFAM" id="SSF54862">
    <property type="entry name" value="4Fe-4S ferredoxins"/>
    <property type="match status" value="1"/>
</dbReference>
<feature type="domain" description="4Fe-4S ferredoxin-type" evidence="8">
    <location>
        <begin position="148"/>
        <end position="177"/>
    </location>
</feature>
<keyword evidence="7" id="KW-0472">Membrane</keyword>